<evidence type="ECO:0000313" key="2">
    <source>
        <dbReference type="Proteomes" id="UP001404104"/>
    </source>
</evidence>
<sequence>MADPRKLTDMFSLPPHLVALQMLVDRCPDAVSRKWLIVTAGSCEAIDRHEGFVMVTANMLETA</sequence>
<protein>
    <submittedName>
        <fullName evidence="1">Uncharacterized protein</fullName>
    </submittedName>
</protein>
<organism evidence="1 2">
    <name type="scientific">Sphingomonas qilianensis</name>
    <dbReference type="NCBI Taxonomy" id="1736690"/>
    <lineage>
        <taxon>Bacteria</taxon>
        <taxon>Pseudomonadati</taxon>
        <taxon>Pseudomonadota</taxon>
        <taxon>Alphaproteobacteria</taxon>
        <taxon>Sphingomonadales</taxon>
        <taxon>Sphingomonadaceae</taxon>
        <taxon>Sphingomonas</taxon>
    </lineage>
</organism>
<comment type="caution">
    <text evidence="1">The sequence shown here is derived from an EMBL/GenBank/DDBJ whole genome shotgun (WGS) entry which is preliminary data.</text>
</comment>
<evidence type="ECO:0000313" key="1">
    <source>
        <dbReference type="EMBL" id="MEN2786077.1"/>
    </source>
</evidence>
<dbReference type="Proteomes" id="UP001404104">
    <property type="component" value="Unassembled WGS sequence"/>
</dbReference>
<dbReference type="EMBL" id="JBDIMF010000002">
    <property type="protein sequence ID" value="MEN2786077.1"/>
    <property type="molecule type" value="Genomic_DNA"/>
</dbReference>
<name>A0ABU9XRB2_9SPHN</name>
<reference evidence="1 2" key="1">
    <citation type="submission" date="2024-05" db="EMBL/GenBank/DDBJ databases">
        <authorList>
            <person name="Liu Q."/>
            <person name="Xin Y.-H."/>
        </authorList>
    </citation>
    <scope>NUCLEOTIDE SEQUENCE [LARGE SCALE GENOMIC DNA]</scope>
    <source>
        <strain evidence="1 2">CGMCC 1.15349</strain>
    </source>
</reference>
<gene>
    <name evidence="1" type="ORF">ABC969_06525</name>
</gene>
<keyword evidence="2" id="KW-1185">Reference proteome</keyword>
<accession>A0ABU9XRB2</accession>
<proteinExistence type="predicted"/>